<accession>A0A364RCD5</accession>
<proteinExistence type="predicted"/>
<comment type="caution">
    <text evidence="9">The sequence shown here is derived from an EMBL/GenBank/DDBJ whole genome shotgun (WGS) entry which is preliminary data.</text>
</comment>
<dbReference type="OrthoDB" id="9806398at2"/>
<dbReference type="AlphaFoldDB" id="A0A364RCD5"/>
<organism evidence="9 10">
    <name type="scientific">Pontibacter arcticus</name>
    <dbReference type="NCBI Taxonomy" id="2080288"/>
    <lineage>
        <taxon>Bacteria</taxon>
        <taxon>Pseudomonadati</taxon>
        <taxon>Bacteroidota</taxon>
        <taxon>Cytophagia</taxon>
        <taxon>Cytophagales</taxon>
        <taxon>Hymenobacteraceae</taxon>
        <taxon>Pontibacter</taxon>
    </lineage>
</organism>
<dbReference type="GO" id="GO:0005886">
    <property type="term" value="C:plasma membrane"/>
    <property type="evidence" value="ECO:0007669"/>
    <property type="project" value="TreeGrafter"/>
</dbReference>
<feature type="transmembrane region" description="Helical" evidence="7">
    <location>
        <begin position="131"/>
        <end position="151"/>
    </location>
</feature>
<evidence type="ECO:0000256" key="2">
    <source>
        <dbReference type="ARBA" id="ARBA00022485"/>
    </source>
</evidence>
<dbReference type="Pfam" id="PF12801">
    <property type="entry name" value="Fer4_5"/>
    <property type="match status" value="2"/>
</dbReference>
<evidence type="ECO:0000256" key="5">
    <source>
        <dbReference type="ARBA" id="ARBA00023004"/>
    </source>
</evidence>
<dbReference type="PROSITE" id="PS00198">
    <property type="entry name" value="4FE4S_FER_1"/>
    <property type="match status" value="1"/>
</dbReference>
<dbReference type="GO" id="GO:0046872">
    <property type="term" value="F:metal ion binding"/>
    <property type="evidence" value="ECO:0007669"/>
    <property type="project" value="UniProtKB-KW"/>
</dbReference>
<dbReference type="EMBL" id="QMDV01000004">
    <property type="protein sequence ID" value="RAU81915.1"/>
    <property type="molecule type" value="Genomic_DNA"/>
</dbReference>
<feature type="transmembrane region" description="Helical" evidence="7">
    <location>
        <begin position="279"/>
        <end position="297"/>
    </location>
</feature>
<dbReference type="InterPro" id="IPR017900">
    <property type="entry name" value="4Fe4S_Fe_S_CS"/>
</dbReference>
<dbReference type="GO" id="GO:0051539">
    <property type="term" value="F:4 iron, 4 sulfur cluster binding"/>
    <property type="evidence" value="ECO:0007669"/>
    <property type="project" value="UniProtKB-KW"/>
</dbReference>
<name>A0A364RCD5_9BACT</name>
<reference evidence="9 10" key="1">
    <citation type="submission" date="2018-06" db="EMBL/GenBank/DDBJ databases">
        <authorList>
            <person name="Liu Z.-W."/>
        </authorList>
    </citation>
    <scope>NUCLEOTIDE SEQUENCE [LARGE SCALE GENOMIC DNA]</scope>
    <source>
        <strain evidence="9 10">2b14</strain>
    </source>
</reference>
<feature type="domain" description="4Fe-4S ferredoxin-type" evidence="8">
    <location>
        <begin position="395"/>
        <end position="423"/>
    </location>
</feature>
<keyword evidence="7" id="KW-0472">Membrane</keyword>
<dbReference type="InterPro" id="IPR051684">
    <property type="entry name" value="Electron_Trans/Redox"/>
</dbReference>
<keyword evidence="10" id="KW-1185">Reference proteome</keyword>
<keyword evidence="7" id="KW-1133">Transmembrane helix</keyword>
<dbReference type="Pfam" id="PF13237">
    <property type="entry name" value="Fer4_10"/>
    <property type="match status" value="1"/>
</dbReference>
<keyword evidence="1" id="KW-0813">Transport</keyword>
<feature type="transmembrane region" description="Helical" evidence="7">
    <location>
        <begin position="163"/>
        <end position="184"/>
    </location>
</feature>
<feature type="transmembrane region" description="Helical" evidence="7">
    <location>
        <begin position="217"/>
        <end position="239"/>
    </location>
</feature>
<dbReference type="PROSITE" id="PS51379">
    <property type="entry name" value="4FE4S_FER_2"/>
    <property type="match status" value="2"/>
</dbReference>
<dbReference type="InterPro" id="IPR017896">
    <property type="entry name" value="4Fe4S_Fe-S-bd"/>
</dbReference>
<feature type="domain" description="4Fe-4S ferredoxin-type" evidence="8">
    <location>
        <begin position="363"/>
        <end position="391"/>
    </location>
</feature>
<gene>
    <name evidence="9" type="ORF">DP923_14605</name>
</gene>
<evidence type="ECO:0000256" key="6">
    <source>
        <dbReference type="ARBA" id="ARBA00023014"/>
    </source>
</evidence>
<dbReference type="Gene3D" id="3.30.70.20">
    <property type="match status" value="1"/>
</dbReference>
<protein>
    <submittedName>
        <fullName evidence="9">4Fe-4S ferredoxin</fullName>
    </submittedName>
</protein>
<keyword evidence="3" id="KW-0479">Metal-binding</keyword>
<keyword evidence="6" id="KW-0411">Iron-sulfur</keyword>
<keyword evidence="5" id="KW-0408">Iron</keyword>
<sequence>MHASSPFVLDSSPLKAIGLTLIGLGLLGLLVAGVGYQALSPVISGGGGILAVSIGSILYILPARLELPVAAQNNGAWQQSATARGAVGWVIGIVLTGFYILLYWFPDTLHGLVKAVEPLSQLLRNRPADQWFLYGTFYTLAVLLMGVHALLKYRNNPYQLIKTTSVMFFQLGFAFLLPGLLLFLNEPEFYFSYFWPLKYDYLFPSTVGYLVESGGGLGVFMIFWGAVLSFLATPVLTYFYGKRWYCSWVCGCGGLAETAGDPYRHLSDKSRNAWRWEVAIIYPIFGFIIITTILLWLNSWSEGKLFGDLSGGFSRTYGFFIGAMFSGVIGVGFYPILGNRVWCRFGCPMAAYLGLLQKYFSRFRITTNGAQCISCGNCSTYCEMGIDVRWYAQQGKPIIRASCVGCGICAQVCPRGVLKLENGPQEGRYAGSALIRSEDIRIL</sequence>
<evidence type="ECO:0000313" key="9">
    <source>
        <dbReference type="EMBL" id="RAU81915.1"/>
    </source>
</evidence>
<feature type="transmembrane region" description="Helical" evidence="7">
    <location>
        <begin position="82"/>
        <end position="105"/>
    </location>
</feature>
<keyword evidence="4" id="KW-0249">Electron transport</keyword>
<dbReference type="PANTHER" id="PTHR30176:SF3">
    <property type="entry name" value="FERREDOXIN-TYPE PROTEIN NAPH"/>
    <property type="match status" value="1"/>
</dbReference>
<dbReference type="SUPFAM" id="SSF54862">
    <property type="entry name" value="4Fe-4S ferredoxins"/>
    <property type="match status" value="1"/>
</dbReference>
<evidence type="ECO:0000256" key="1">
    <source>
        <dbReference type="ARBA" id="ARBA00022448"/>
    </source>
</evidence>
<keyword evidence="7" id="KW-0812">Transmembrane</keyword>
<dbReference type="PANTHER" id="PTHR30176">
    <property type="entry name" value="FERREDOXIN-TYPE PROTEIN NAPH"/>
    <property type="match status" value="1"/>
</dbReference>
<reference evidence="9 10" key="2">
    <citation type="submission" date="2018-07" db="EMBL/GenBank/DDBJ databases">
        <title>Pontibacter sp. 2b14 genomic sequence and assembly.</title>
        <authorList>
            <person name="Du Z.-J."/>
        </authorList>
    </citation>
    <scope>NUCLEOTIDE SEQUENCE [LARGE SCALE GENOMIC DNA]</scope>
    <source>
        <strain evidence="9 10">2b14</strain>
    </source>
</reference>
<evidence type="ECO:0000259" key="8">
    <source>
        <dbReference type="PROSITE" id="PS51379"/>
    </source>
</evidence>
<dbReference type="Proteomes" id="UP000251692">
    <property type="component" value="Unassembled WGS sequence"/>
</dbReference>
<keyword evidence="2" id="KW-0004">4Fe-4S</keyword>
<feature type="transmembrane region" description="Helical" evidence="7">
    <location>
        <begin position="16"/>
        <end position="36"/>
    </location>
</feature>
<evidence type="ECO:0000256" key="3">
    <source>
        <dbReference type="ARBA" id="ARBA00022723"/>
    </source>
</evidence>
<dbReference type="RefSeq" id="WP_112306593.1">
    <property type="nucleotide sequence ID" value="NZ_QMDV01000004.1"/>
</dbReference>
<evidence type="ECO:0000313" key="10">
    <source>
        <dbReference type="Proteomes" id="UP000251692"/>
    </source>
</evidence>
<feature type="transmembrane region" description="Helical" evidence="7">
    <location>
        <begin position="317"/>
        <end position="337"/>
    </location>
</feature>
<feature type="transmembrane region" description="Helical" evidence="7">
    <location>
        <begin position="42"/>
        <end position="61"/>
    </location>
</feature>
<evidence type="ECO:0000256" key="7">
    <source>
        <dbReference type="SAM" id="Phobius"/>
    </source>
</evidence>
<evidence type="ECO:0000256" key="4">
    <source>
        <dbReference type="ARBA" id="ARBA00022982"/>
    </source>
</evidence>